<dbReference type="Gene3D" id="3.40.190.10">
    <property type="entry name" value="Periplasmic binding protein-like II"/>
    <property type="match status" value="2"/>
</dbReference>
<dbReference type="AlphaFoldDB" id="A0A1H5VIS5"/>
<keyword evidence="7" id="KW-1185">Reference proteome</keyword>
<dbReference type="Gene3D" id="1.10.10.10">
    <property type="entry name" value="Winged helix-like DNA-binding domain superfamily/Winged helix DNA-binding domain"/>
    <property type="match status" value="1"/>
</dbReference>
<name>A0A1H5VIS5_9RHOB</name>
<reference evidence="6 7" key="1">
    <citation type="submission" date="2016-10" db="EMBL/GenBank/DDBJ databases">
        <authorList>
            <person name="de Groot N.N."/>
        </authorList>
    </citation>
    <scope>NUCLEOTIDE SEQUENCE [LARGE SCALE GENOMIC DNA]</scope>
    <source>
        <strain evidence="6 7">DSM 23413</strain>
    </source>
</reference>
<keyword evidence="4" id="KW-0804">Transcription</keyword>
<feature type="domain" description="HTH lysR-type" evidence="5">
    <location>
        <begin position="1"/>
        <end position="51"/>
    </location>
</feature>
<evidence type="ECO:0000256" key="2">
    <source>
        <dbReference type="ARBA" id="ARBA00023015"/>
    </source>
</evidence>
<dbReference type="Proteomes" id="UP000236742">
    <property type="component" value="Unassembled WGS sequence"/>
</dbReference>
<evidence type="ECO:0000256" key="4">
    <source>
        <dbReference type="ARBA" id="ARBA00023163"/>
    </source>
</evidence>
<dbReference type="PRINTS" id="PR00039">
    <property type="entry name" value="HTHLYSR"/>
</dbReference>
<dbReference type="GO" id="GO:0003700">
    <property type="term" value="F:DNA-binding transcription factor activity"/>
    <property type="evidence" value="ECO:0007669"/>
    <property type="project" value="InterPro"/>
</dbReference>
<evidence type="ECO:0000256" key="1">
    <source>
        <dbReference type="ARBA" id="ARBA00009437"/>
    </source>
</evidence>
<dbReference type="PANTHER" id="PTHR30118">
    <property type="entry name" value="HTH-TYPE TRANSCRIPTIONAL REGULATOR LEUO-RELATED"/>
    <property type="match status" value="1"/>
</dbReference>
<sequence length="301" mass="33199">MLDALLQTCSTTAAGRQIGLSQPAVSAALGRLRHALGAPLFVRQGRRLVPTGHALTLRDPLRDLLENTESLLSGAAPFDPATAEDVFRISGSDFYAEFLMPQLADHLSRAAPFMQVHLVDLVPDRYLDTIDRYDVDMAMIPGTTFPPWIDHRPLHRSRFVVMDRLGHPKLKTAHVRPGEAIPLDVYCDVHHILFSPEGKSHGIGDEALARVGRERRVVMTLPVFSGVCRAVAQSDLIALIPEQLARRVAPVLGLSIHAPPMEVPEASLALVWHRRATRTPAHRWLRDQIAMLLAPLDTPAV</sequence>
<evidence type="ECO:0000256" key="3">
    <source>
        <dbReference type="ARBA" id="ARBA00023125"/>
    </source>
</evidence>
<evidence type="ECO:0000313" key="7">
    <source>
        <dbReference type="Proteomes" id="UP000236742"/>
    </source>
</evidence>
<dbReference type="GO" id="GO:0003677">
    <property type="term" value="F:DNA binding"/>
    <property type="evidence" value="ECO:0007669"/>
    <property type="project" value="UniProtKB-KW"/>
</dbReference>
<evidence type="ECO:0000259" key="5">
    <source>
        <dbReference type="PROSITE" id="PS50931"/>
    </source>
</evidence>
<dbReference type="InterPro" id="IPR050389">
    <property type="entry name" value="LysR-type_TF"/>
</dbReference>
<dbReference type="InterPro" id="IPR036388">
    <property type="entry name" value="WH-like_DNA-bd_sf"/>
</dbReference>
<keyword evidence="3 6" id="KW-0238">DNA-binding</keyword>
<dbReference type="SUPFAM" id="SSF46785">
    <property type="entry name" value="Winged helix' DNA-binding domain"/>
    <property type="match status" value="1"/>
</dbReference>
<accession>A0A1H5VIS5</accession>
<protein>
    <submittedName>
        <fullName evidence="6">DNA-binding transcriptional regulator, LysR family</fullName>
    </submittedName>
</protein>
<dbReference type="PANTHER" id="PTHR30118:SF15">
    <property type="entry name" value="TRANSCRIPTIONAL REGULATORY PROTEIN"/>
    <property type="match status" value="1"/>
</dbReference>
<evidence type="ECO:0000313" key="6">
    <source>
        <dbReference type="EMBL" id="SEF87144.1"/>
    </source>
</evidence>
<dbReference type="InterPro" id="IPR000847">
    <property type="entry name" value="LysR_HTH_N"/>
</dbReference>
<keyword evidence="2" id="KW-0805">Transcription regulation</keyword>
<dbReference type="EMBL" id="FNVD01000006">
    <property type="protein sequence ID" value="SEF87144.1"/>
    <property type="molecule type" value="Genomic_DNA"/>
</dbReference>
<dbReference type="InterPro" id="IPR036390">
    <property type="entry name" value="WH_DNA-bd_sf"/>
</dbReference>
<dbReference type="Pfam" id="PF00126">
    <property type="entry name" value="HTH_1"/>
    <property type="match status" value="1"/>
</dbReference>
<dbReference type="Pfam" id="PF03466">
    <property type="entry name" value="LysR_substrate"/>
    <property type="match status" value="1"/>
</dbReference>
<gene>
    <name evidence="6" type="ORF">SAMN05421751_10662</name>
</gene>
<organism evidence="6 7">
    <name type="scientific">Jhaorihella thermophila</name>
    <dbReference type="NCBI Taxonomy" id="488547"/>
    <lineage>
        <taxon>Bacteria</taxon>
        <taxon>Pseudomonadati</taxon>
        <taxon>Pseudomonadota</taxon>
        <taxon>Alphaproteobacteria</taxon>
        <taxon>Rhodobacterales</taxon>
        <taxon>Paracoccaceae</taxon>
        <taxon>Jhaorihella</taxon>
    </lineage>
</organism>
<dbReference type="InterPro" id="IPR037402">
    <property type="entry name" value="YidZ_PBP2"/>
</dbReference>
<proteinExistence type="inferred from homology"/>
<comment type="similarity">
    <text evidence="1">Belongs to the LysR transcriptional regulatory family.</text>
</comment>
<dbReference type="SUPFAM" id="SSF53850">
    <property type="entry name" value="Periplasmic binding protein-like II"/>
    <property type="match status" value="1"/>
</dbReference>
<dbReference type="InterPro" id="IPR005119">
    <property type="entry name" value="LysR_subst-bd"/>
</dbReference>
<dbReference type="CDD" id="cd08417">
    <property type="entry name" value="PBP2_Nitroaromatics_like"/>
    <property type="match status" value="1"/>
</dbReference>
<dbReference type="PROSITE" id="PS50931">
    <property type="entry name" value="HTH_LYSR"/>
    <property type="match status" value="1"/>
</dbReference>